<organism evidence="1 2">
    <name type="scientific">Gymnodinialimonas ceratoperidinii</name>
    <dbReference type="NCBI Taxonomy" id="2856823"/>
    <lineage>
        <taxon>Bacteria</taxon>
        <taxon>Pseudomonadati</taxon>
        <taxon>Pseudomonadota</taxon>
        <taxon>Alphaproteobacteria</taxon>
        <taxon>Rhodobacterales</taxon>
        <taxon>Paracoccaceae</taxon>
        <taxon>Gymnodinialimonas</taxon>
    </lineage>
</organism>
<protein>
    <submittedName>
        <fullName evidence="1">Uncharacterized protein</fullName>
    </submittedName>
</protein>
<keyword evidence="2" id="KW-1185">Reference proteome</keyword>
<gene>
    <name evidence="1" type="ORF">KYE46_08270</name>
</gene>
<proteinExistence type="predicted"/>
<dbReference type="KEGG" id="gce:KYE46_08270"/>
<dbReference type="AlphaFoldDB" id="A0A8F6TYT0"/>
<dbReference type="RefSeq" id="WP_219004847.1">
    <property type="nucleotide sequence ID" value="NZ_CP079194.1"/>
</dbReference>
<name>A0A8F6TYT0_9RHOB</name>
<reference evidence="1 2" key="1">
    <citation type="submission" date="2021-07" db="EMBL/GenBank/DDBJ databases">
        <title>A novel Jannaschia species isolated from marine dinoflagellate Ceratoperidinium margalefii.</title>
        <authorList>
            <person name="Jiang Y."/>
            <person name="Li Z."/>
        </authorList>
    </citation>
    <scope>NUCLEOTIDE SEQUENCE [LARGE SCALE GENOMIC DNA]</scope>
    <source>
        <strain evidence="1 2">J12C1-MA-4</strain>
    </source>
</reference>
<accession>A0A8F6TYT0</accession>
<dbReference type="Proteomes" id="UP000825009">
    <property type="component" value="Chromosome"/>
</dbReference>
<evidence type="ECO:0000313" key="2">
    <source>
        <dbReference type="Proteomes" id="UP000825009"/>
    </source>
</evidence>
<dbReference type="EMBL" id="CP079194">
    <property type="protein sequence ID" value="QXT41190.1"/>
    <property type="molecule type" value="Genomic_DNA"/>
</dbReference>
<sequence length="161" mass="16795">MAGEPIERSEATIAAHRTKDEARQIGTASGLASAADSKTLSEESLDAKVRAALRAENIADARTLVANAEAILSTHRESTSAGLTAPEVAAAKARIAMAIGDGAAARAILLLAIERHPEAEALRSLMTEVMLADGRATDVRPVLRHLKGDAVKAAKERPEAD</sequence>
<evidence type="ECO:0000313" key="1">
    <source>
        <dbReference type="EMBL" id="QXT41190.1"/>
    </source>
</evidence>